<gene>
    <name evidence="1" type="ORF">SDC9_145219</name>
</gene>
<evidence type="ECO:0000313" key="1">
    <source>
        <dbReference type="EMBL" id="MPM98038.1"/>
    </source>
</evidence>
<dbReference type="AntiFam" id="ANF00217">
    <property type="entry name" value="Shadow ORF (opposite uvrB)"/>
</dbReference>
<protein>
    <submittedName>
        <fullName evidence="1">Uncharacterized protein</fullName>
    </submittedName>
</protein>
<comment type="caution">
    <text evidence="1">The sequence shown here is derived from an EMBL/GenBank/DDBJ whole genome shotgun (WGS) entry which is preliminary data.</text>
</comment>
<proteinExistence type="predicted"/>
<reference evidence="1" key="1">
    <citation type="submission" date="2019-08" db="EMBL/GenBank/DDBJ databases">
        <authorList>
            <person name="Kucharzyk K."/>
            <person name="Murdoch R.W."/>
            <person name="Higgins S."/>
            <person name="Loffler F."/>
        </authorList>
    </citation>
    <scope>NUCLEOTIDE SEQUENCE</scope>
</reference>
<sequence length="74" mass="8214">MATVVLNTGAITNFFEHFQVVSAALFDSLGFQQFAGVFKILKLVFQLLFNIANSLLEPLFVGDVMFGRIDLNTL</sequence>
<organism evidence="1">
    <name type="scientific">bioreactor metagenome</name>
    <dbReference type="NCBI Taxonomy" id="1076179"/>
    <lineage>
        <taxon>unclassified sequences</taxon>
        <taxon>metagenomes</taxon>
        <taxon>ecological metagenomes</taxon>
    </lineage>
</organism>
<name>A0A645EA77_9ZZZZ</name>
<dbReference type="AlphaFoldDB" id="A0A645EA77"/>
<accession>A0A645EA77</accession>
<dbReference type="EMBL" id="VSSQ01044231">
    <property type="protein sequence ID" value="MPM98038.1"/>
    <property type="molecule type" value="Genomic_DNA"/>
</dbReference>